<accession>A0ABU6UU08</accession>
<evidence type="ECO:0000313" key="2">
    <source>
        <dbReference type="Proteomes" id="UP001341840"/>
    </source>
</evidence>
<proteinExistence type="predicted"/>
<name>A0ABU6UU08_9FABA</name>
<organism evidence="1 2">
    <name type="scientific">Stylosanthes scabra</name>
    <dbReference type="NCBI Taxonomy" id="79078"/>
    <lineage>
        <taxon>Eukaryota</taxon>
        <taxon>Viridiplantae</taxon>
        <taxon>Streptophyta</taxon>
        <taxon>Embryophyta</taxon>
        <taxon>Tracheophyta</taxon>
        <taxon>Spermatophyta</taxon>
        <taxon>Magnoliopsida</taxon>
        <taxon>eudicotyledons</taxon>
        <taxon>Gunneridae</taxon>
        <taxon>Pentapetalae</taxon>
        <taxon>rosids</taxon>
        <taxon>fabids</taxon>
        <taxon>Fabales</taxon>
        <taxon>Fabaceae</taxon>
        <taxon>Papilionoideae</taxon>
        <taxon>50 kb inversion clade</taxon>
        <taxon>dalbergioids sensu lato</taxon>
        <taxon>Dalbergieae</taxon>
        <taxon>Pterocarpus clade</taxon>
        <taxon>Stylosanthes</taxon>
    </lineage>
</organism>
<evidence type="ECO:0000313" key="1">
    <source>
        <dbReference type="EMBL" id="MED6164631.1"/>
    </source>
</evidence>
<reference evidence="1 2" key="1">
    <citation type="journal article" date="2023" name="Plants (Basel)">
        <title>Bridging the Gap: Combining Genomics and Transcriptomics Approaches to Understand Stylosanthes scabra, an Orphan Legume from the Brazilian Caatinga.</title>
        <authorList>
            <person name="Ferreira-Neto J.R.C."/>
            <person name="da Silva M.D."/>
            <person name="Binneck E."/>
            <person name="de Melo N.F."/>
            <person name="da Silva R.H."/>
            <person name="de Melo A.L.T.M."/>
            <person name="Pandolfi V."/>
            <person name="Bustamante F.O."/>
            <person name="Brasileiro-Vidal A.C."/>
            <person name="Benko-Iseppon A.M."/>
        </authorList>
    </citation>
    <scope>NUCLEOTIDE SEQUENCE [LARGE SCALE GENOMIC DNA]</scope>
    <source>
        <tissue evidence="1">Leaves</tissue>
    </source>
</reference>
<protein>
    <submittedName>
        <fullName evidence="1">Uncharacterized protein</fullName>
    </submittedName>
</protein>
<gene>
    <name evidence="1" type="ORF">PIB30_092095</name>
</gene>
<comment type="caution">
    <text evidence="1">The sequence shown here is derived from an EMBL/GenBank/DDBJ whole genome shotgun (WGS) entry which is preliminary data.</text>
</comment>
<dbReference type="EMBL" id="JASCZI010122707">
    <property type="protein sequence ID" value="MED6164631.1"/>
    <property type="molecule type" value="Genomic_DNA"/>
</dbReference>
<dbReference type="Proteomes" id="UP001341840">
    <property type="component" value="Unassembled WGS sequence"/>
</dbReference>
<keyword evidence="2" id="KW-1185">Reference proteome</keyword>
<sequence>MGKPWVKTVPLTLGFRLCEWVLNEVNLKDLFKFQGPRTITLDALSRTYGTGTASSNGAIAGELNMCARFWLFTLILKLKERLGVQGKYGGGLSFRTLCVLKLKI</sequence>